<dbReference type="InterPro" id="IPR001647">
    <property type="entry name" value="HTH_TetR"/>
</dbReference>
<dbReference type="SUPFAM" id="SSF48498">
    <property type="entry name" value="Tetracyclin repressor-like, C-terminal domain"/>
    <property type="match status" value="1"/>
</dbReference>
<accession>A0A4Z0M1Q8</accession>
<dbReference type="AlphaFoldDB" id="A0A4Z0M1Q8"/>
<dbReference type="Pfam" id="PF13977">
    <property type="entry name" value="TetR_C_6"/>
    <property type="match status" value="1"/>
</dbReference>
<dbReference type="InterPro" id="IPR009057">
    <property type="entry name" value="Homeodomain-like_sf"/>
</dbReference>
<dbReference type="GO" id="GO:0000976">
    <property type="term" value="F:transcription cis-regulatory region binding"/>
    <property type="evidence" value="ECO:0007669"/>
    <property type="project" value="TreeGrafter"/>
</dbReference>
<organism evidence="7 8">
    <name type="scientific">Mangrovimicrobium sediminis</name>
    <dbReference type="NCBI Taxonomy" id="2562682"/>
    <lineage>
        <taxon>Bacteria</taxon>
        <taxon>Pseudomonadati</taxon>
        <taxon>Pseudomonadota</taxon>
        <taxon>Gammaproteobacteria</taxon>
        <taxon>Cellvibrionales</taxon>
        <taxon>Halieaceae</taxon>
        <taxon>Mangrovimicrobium</taxon>
    </lineage>
</organism>
<reference evidence="7 8" key="1">
    <citation type="submission" date="2019-04" db="EMBL/GenBank/DDBJ databases">
        <title>Taxonomy of novel Haliea sp. from mangrove soil of West Coast of India.</title>
        <authorList>
            <person name="Verma A."/>
            <person name="Kumar P."/>
            <person name="Krishnamurthi S."/>
        </authorList>
    </citation>
    <scope>NUCLEOTIDE SEQUENCE [LARGE SCALE GENOMIC DNA]</scope>
    <source>
        <strain evidence="7 8">SAOS-164</strain>
    </source>
</reference>
<feature type="DNA-binding region" description="H-T-H motif" evidence="5">
    <location>
        <begin position="30"/>
        <end position="49"/>
    </location>
</feature>
<dbReference type="InterPro" id="IPR050109">
    <property type="entry name" value="HTH-type_TetR-like_transc_reg"/>
</dbReference>
<dbReference type="GO" id="GO:0003700">
    <property type="term" value="F:DNA-binding transcription factor activity"/>
    <property type="evidence" value="ECO:0007669"/>
    <property type="project" value="TreeGrafter"/>
</dbReference>
<gene>
    <name evidence="7" type="ORF">E4634_10320</name>
</gene>
<keyword evidence="2" id="KW-0805">Transcription regulation</keyword>
<evidence type="ECO:0000256" key="4">
    <source>
        <dbReference type="ARBA" id="ARBA00023163"/>
    </source>
</evidence>
<keyword evidence="4" id="KW-0804">Transcription</keyword>
<dbReference type="PROSITE" id="PS50977">
    <property type="entry name" value="HTH_TETR_2"/>
    <property type="match status" value="1"/>
</dbReference>
<comment type="caution">
    <text evidence="7">The sequence shown here is derived from an EMBL/GenBank/DDBJ whole genome shotgun (WGS) entry which is preliminary data.</text>
</comment>
<keyword evidence="8" id="KW-1185">Reference proteome</keyword>
<sequence>MQPEELESRRQGVARVAAELIAREGLEAATVRRIAAELGCSTTMITHYFNDKEEVLLLAYQHIAQQGADRVQDALRRHPDDLAEVMVSMAAVGAEALSRWRVYLAFRERASYDTVFAAEQRRWVEHTLDTVTELVRGRCREEDSARETAQLLIALVHGIALQTLFDPDLWPEAAIRAALHSQVRHLLSD</sequence>
<protein>
    <submittedName>
        <fullName evidence="7">TetR/AcrR family transcriptional regulator</fullName>
    </submittedName>
</protein>
<dbReference type="InterPro" id="IPR036271">
    <property type="entry name" value="Tet_transcr_reg_TetR-rel_C_sf"/>
</dbReference>
<dbReference type="PANTHER" id="PTHR30055">
    <property type="entry name" value="HTH-TYPE TRANSCRIPTIONAL REGULATOR RUTR"/>
    <property type="match status" value="1"/>
</dbReference>
<name>A0A4Z0M1Q8_9GAMM</name>
<dbReference type="Pfam" id="PF00440">
    <property type="entry name" value="TetR_N"/>
    <property type="match status" value="1"/>
</dbReference>
<evidence type="ECO:0000256" key="2">
    <source>
        <dbReference type="ARBA" id="ARBA00023015"/>
    </source>
</evidence>
<evidence type="ECO:0000256" key="1">
    <source>
        <dbReference type="ARBA" id="ARBA00022491"/>
    </source>
</evidence>
<feature type="domain" description="HTH tetR-type" evidence="6">
    <location>
        <begin position="7"/>
        <end position="67"/>
    </location>
</feature>
<dbReference type="Gene3D" id="1.10.357.10">
    <property type="entry name" value="Tetracycline Repressor, domain 2"/>
    <property type="match status" value="1"/>
</dbReference>
<evidence type="ECO:0000256" key="5">
    <source>
        <dbReference type="PROSITE-ProRule" id="PRU00335"/>
    </source>
</evidence>
<dbReference type="SUPFAM" id="SSF46689">
    <property type="entry name" value="Homeodomain-like"/>
    <property type="match status" value="1"/>
</dbReference>
<evidence type="ECO:0000313" key="8">
    <source>
        <dbReference type="Proteomes" id="UP000298050"/>
    </source>
</evidence>
<keyword evidence="1" id="KW-0678">Repressor</keyword>
<dbReference type="InterPro" id="IPR039538">
    <property type="entry name" value="BetI_C"/>
</dbReference>
<evidence type="ECO:0000256" key="3">
    <source>
        <dbReference type="ARBA" id="ARBA00023125"/>
    </source>
</evidence>
<evidence type="ECO:0000313" key="7">
    <source>
        <dbReference type="EMBL" id="TGD73420.1"/>
    </source>
</evidence>
<dbReference type="RefSeq" id="WP_135443564.1">
    <property type="nucleotide sequence ID" value="NZ_SRLE01000007.1"/>
</dbReference>
<dbReference type="PANTHER" id="PTHR30055:SF234">
    <property type="entry name" value="HTH-TYPE TRANSCRIPTIONAL REGULATOR BETI"/>
    <property type="match status" value="1"/>
</dbReference>
<dbReference type="OrthoDB" id="7618612at2"/>
<dbReference type="EMBL" id="SRLE01000007">
    <property type="protein sequence ID" value="TGD73420.1"/>
    <property type="molecule type" value="Genomic_DNA"/>
</dbReference>
<proteinExistence type="predicted"/>
<dbReference type="Proteomes" id="UP000298050">
    <property type="component" value="Unassembled WGS sequence"/>
</dbReference>
<evidence type="ECO:0000259" key="6">
    <source>
        <dbReference type="PROSITE" id="PS50977"/>
    </source>
</evidence>
<keyword evidence="3 5" id="KW-0238">DNA-binding</keyword>